<dbReference type="InterPro" id="IPR003313">
    <property type="entry name" value="AraC-bd"/>
</dbReference>
<dbReference type="SMART" id="SM00342">
    <property type="entry name" value="HTH_ARAC"/>
    <property type="match status" value="1"/>
</dbReference>
<keyword evidence="1" id="KW-0805">Transcription regulation</keyword>
<dbReference type="Pfam" id="PF12833">
    <property type="entry name" value="HTH_18"/>
    <property type="match status" value="1"/>
</dbReference>
<protein>
    <submittedName>
        <fullName evidence="6">AraC family transcriptional regulator</fullName>
    </submittedName>
</protein>
<dbReference type="SUPFAM" id="SSF46689">
    <property type="entry name" value="Homeodomain-like"/>
    <property type="match status" value="2"/>
</dbReference>
<gene>
    <name evidence="6" type="ORF">RQP53_07540</name>
</gene>
<reference evidence="6" key="1">
    <citation type="submission" date="2023-09" db="EMBL/GenBank/DDBJ databases">
        <title>Paucibacter sp. APW11 Genome sequencing and assembly.</title>
        <authorList>
            <person name="Kim I."/>
        </authorList>
    </citation>
    <scope>NUCLEOTIDE SEQUENCE</scope>
    <source>
        <strain evidence="6">APW11</strain>
    </source>
</reference>
<keyword evidence="2" id="KW-0238">DNA-binding</keyword>
<evidence type="ECO:0000313" key="6">
    <source>
        <dbReference type="EMBL" id="MDT8999117.1"/>
    </source>
</evidence>
<evidence type="ECO:0000256" key="3">
    <source>
        <dbReference type="ARBA" id="ARBA00023159"/>
    </source>
</evidence>
<keyword evidence="3" id="KW-0010">Activator</keyword>
<feature type="domain" description="HTH araC/xylS-type" evidence="5">
    <location>
        <begin position="170"/>
        <end position="267"/>
    </location>
</feature>
<dbReference type="Pfam" id="PF02311">
    <property type="entry name" value="AraC_binding"/>
    <property type="match status" value="1"/>
</dbReference>
<dbReference type="InterPro" id="IPR018060">
    <property type="entry name" value="HTH_AraC"/>
</dbReference>
<dbReference type="SUPFAM" id="SSF51215">
    <property type="entry name" value="Regulatory protein AraC"/>
    <property type="match status" value="1"/>
</dbReference>
<accession>A0ABU3P959</accession>
<evidence type="ECO:0000256" key="4">
    <source>
        <dbReference type="ARBA" id="ARBA00023163"/>
    </source>
</evidence>
<dbReference type="InterPro" id="IPR009057">
    <property type="entry name" value="Homeodomain-like_sf"/>
</dbReference>
<evidence type="ECO:0000259" key="5">
    <source>
        <dbReference type="PROSITE" id="PS01124"/>
    </source>
</evidence>
<dbReference type="RefSeq" id="WP_315649606.1">
    <property type="nucleotide sequence ID" value="NZ_JAVXZY010000002.1"/>
</dbReference>
<evidence type="ECO:0000313" key="7">
    <source>
        <dbReference type="Proteomes" id="UP001246372"/>
    </source>
</evidence>
<sequence>MTSSNLSQALPSHVAGLFGLRMQSSHCFPRHSHDVYGIGLIEQGGQRSGSGRGPVQACAGQLVSVNPGEVHDGVALDERGRRWTMFYLEPALLAELCSDLQQKPALPELLTPPVFDACPARHGLLRLLDSCVSAAAAPMAQEAALLELLAALLPLAGRRLAPASADPCMREVRDRLHAHMLEAPSLARLATDSGMSRFQLLRGFTRCYGLPPHAYLQQLRLAHARRAIAAGSSLVEAALCSGFADQAHLSRLFKRCYGLSPGAYRRAQR</sequence>
<proteinExistence type="predicted"/>
<name>A0ABU3P959_9BURK</name>
<dbReference type="PROSITE" id="PS01124">
    <property type="entry name" value="HTH_ARAC_FAMILY_2"/>
    <property type="match status" value="1"/>
</dbReference>
<keyword evidence="7" id="KW-1185">Reference proteome</keyword>
<evidence type="ECO:0000256" key="1">
    <source>
        <dbReference type="ARBA" id="ARBA00023015"/>
    </source>
</evidence>
<dbReference type="InterPro" id="IPR050204">
    <property type="entry name" value="AraC_XylS_family_regulators"/>
</dbReference>
<dbReference type="PANTHER" id="PTHR46796">
    <property type="entry name" value="HTH-TYPE TRANSCRIPTIONAL ACTIVATOR RHAS-RELATED"/>
    <property type="match status" value="1"/>
</dbReference>
<keyword evidence="4" id="KW-0804">Transcription</keyword>
<dbReference type="PROSITE" id="PS00041">
    <property type="entry name" value="HTH_ARAC_FAMILY_1"/>
    <property type="match status" value="1"/>
</dbReference>
<dbReference type="Proteomes" id="UP001246372">
    <property type="component" value="Unassembled WGS sequence"/>
</dbReference>
<dbReference type="EMBL" id="JAVXZY010000002">
    <property type="protein sequence ID" value="MDT8999117.1"/>
    <property type="molecule type" value="Genomic_DNA"/>
</dbReference>
<evidence type="ECO:0000256" key="2">
    <source>
        <dbReference type="ARBA" id="ARBA00023125"/>
    </source>
</evidence>
<organism evidence="6 7">
    <name type="scientific">Roseateles aquae</name>
    <dbReference type="NCBI Taxonomy" id="3077235"/>
    <lineage>
        <taxon>Bacteria</taxon>
        <taxon>Pseudomonadati</taxon>
        <taxon>Pseudomonadota</taxon>
        <taxon>Betaproteobacteria</taxon>
        <taxon>Burkholderiales</taxon>
        <taxon>Sphaerotilaceae</taxon>
        <taxon>Roseateles</taxon>
    </lineage>
</organism>
<dbReference type="Gene3D" id="1.10.10.60">
    <property type="entry name" value="Homeodomain-like"/>
    <property type="match status" value="1"/>
</dbReference>
<dbReference type="InterPro" id="IPR037923">
    <property type="entry name" value="HTH-like"/>
</dbReference>
<comment type="caution">
    <text evidence="6">The sequence shown here is derived from an EMBL/GenBank/DDBJ whole genome shotgun (WGS) entry which is preliminary data.</text>
</comment>
<dbReference type="PANTHER" id="PTHR46796:SF2">
    <property type="entry name" value="TRANSCRIPTIONAL REGULATORY PROTEIN"/>
    <property type="match status" value="1"/>
</dbReference>
<dbReference type="InterPro" id="IPR018062">
    <property type="entry name" value="HTH_AraC-typ_CS"/>
</dbReference>